<dbReference type="RefSeq" id="WP_136495195.1">
    <property type="nucleotide sequence ID" value="NZ_CP046052.1"/>
</dbReference>
<dbReference type="AlphaFoldDB" id="A0A6B8K9E5"/>
<dbReference type="InterPro" id="IPR050697">
    <property type="entry name" value="Adenylyl/Guanylyl_Cyclase_3/4"/>
</dbReference>
<dbReference type="GO" id="GO:0035556">
    <property type="term" value="P:intracellular signal transduction"/>
    <property type="evidence" value="ECO:0007669"/>
    <property type="project" value="InterPro"/>
</dbReference>
<keyword evidence="5" id="KW-1185">Reference proteome</keyword>
<feature type="coiled-coil region" evidence="1">
    <location>
        <begin position="35"/>
        <end position="73"/>
    </location>
</feature>
<dbReference type="InterPro" id="IPR001054">
    <property type="entry name" value="A/G_cyclase"/>
</dbReference>
<protein>
    <recommendedName>
        <fullName evidence="3">Guanylate cyclase domain-containing protein</fullName>
    </recommendedName>
</protein>
<sequence>MNDLVNLITSFGAVGTAVAIAAVPVVSGAAVYVTRMGSQAKIDSLESEVDKLKQNSDDDKIKAQQKYDELLERYTEMLRSGALIETQINKIKSEIADVAARLDASDYSVLVPAASTDLGASPDHLVFLCASGPQWARLKYISVPINTSLSGEVFSTGTATIAAPTLPTTFANRTDKIIDYKTNQTLSVCLKYRNQSVGVAQFLNKRSGRFDSADAEMAQALCAPLAIRVADFVSDPKAMIELGYAPQKDKLHITAMFVDLSNFAHLFNTIDAGIITRLLNEYFQEICTIALSHNAVVDQYIGDGIFFVFGLGQRQQQQQHLTEAMKAAAEMRDAFENLKRRWVTLGYNGTEALFIRLGLSCGVVSRAEIGHMQFRRLTVIGSSVNIASHVCQAAPRDRNTICFSQEMLDALDDLQKPKVVPINTSVATIFELP</sequence>
<dbReference type="InterPro" id="IPR029016">
    <property type="entry name" value="GAF-like_dom_sf"/>
</dbReference>
<feature type="transmembrane region" description="Helical" evidence="2">
    <location>
        <begin position="12"/>
        <end position="33"/>
    </location>
</feature>
<evidence type="ECO:0000256" key="1">
    <source>
        <dbReference type="SAM" id="Coils"/>
    </source>
</evidence>
<dbReference type="OrthoDB" id="9789782at2"/>
<feature type="domain" description="Guanylate cyclase" evidence="3">
    <location>
        <begin position="254"/>
        <end position="391"/>
    </location>
</feature>
<dbReference type="PANTHER" id="PTHR43081">
    <property type="entry name" value="ADENYLATE CYCLASE, TERMINAL-DIFFERENTIATION SPECIFIC-RELATED"/>
    <property type="match status" value="1"/>
</dbReference>
<dbReference type="SUPFAM" id="SSF55073">
    <property type="entry name" value="Nucleotide cyclase"/>
    <property type="match status" value="1"/>
</dbReference>
<evidence type="ECO:0000256" key="2">
    <source>
        <dbReference type="SAM" id="Phobius"/>
    </source>
</evidence>
<organism evidence="4 5">
    <name type="scientific">Methylocystis heyeri</name>
    <dbReference type="NCBI Taxonomy" id="391905"/>
    <lineage>
        <taxon>Bacteria</taxon>
        <taxon>Pseudomonadati</taxon>
        <taxon>Pseudomonadota</taxon>
        <taxon>Alphaproteobacteria</taxon>
        <taxon>Hyphomicrobiales</taxon>
        <taxon>Methylocystaceae</taxon>
        <taxon>Methylocystis</taxon>
    </lineage>
</organism>
<accession>A0A6B8K9E5</accession>
<reference evidence="4 5" key="1">
    <citation type="submission" date="2019-11" db="EMBL/GenBank/DDBJ databases">
        <title>The genome sequence of Methylocystis heyeri.</title>
        <authorList>
            <person name="Oshkin I.Y."/>
            <person name="Miroshnikov K."/>
            <person name="Dedysh S.N."/>
        </authorList>
    </citation>
    <scope>NUCLEOTIDE SEQUENCE [LARGE SCALE GENOMIC DNA]</scope>
    <source>
        <strain evidence="4 5">H2</strain>
    </source>
</reference>
<dbReference type="InterPro" id="IPR029787">
    <property type="entry name" value="Nucleotide_cyclase"/>
</dbReference>
<dbReference type="GO" id="GO:0009190">
    <property type="term" value="P:cyclic nucleotide biosynthetic process"/>
    <property type="evidence" value="ECO:0007669"/>
    <property type="project" value="InterPro"/>
</dbReference>
<dbReference type="SMART" id="SM00044">
    <property type="entry name" value="CYCc"/>
    <property type="match status" value="1"/>
</dbReference>
<keyword evidence="1" id="KW-0175">Coiled coil</keyword>
<dbReference type="Gene3D" id="3.30.70.1230">
    <property type="entry name" value="Nucleotide cyclase"/>
    <property type="match status" value="1"/>
</dbReference>
<dbReference type="Pfam" id="PF00211">
    <property type="entry name" value="Guanylate_cyc"/>
    <property type="match status" value="1"/>
</dbReference>
<keyword evidence="2" id="KW-0812">Transmembrane</keyword>
<dbReference type="Gene3D" id="3.30.450.40">
    <property type="match status" value="1"/>
</dbReference>
<dbReference type="EMBL" id="CP046052">
    <property type="protein sequence ID" value="QGM44904.1"/>
    <property type="molecule type" value="Genomic_DNA"/>
</dbReference>
<dbReference type="PROSITE" id="PS50125">
    <property type="entry name" value="GUANYLATE_CYCLASE_2"/>
    <property type="match status" value="1"/>
</dbReference>
<proteinExistence type="predicted"/>
<name>A0A6B8K9E5_9HYPH</name>
<keyword evidence="2" id="KW-1133">Transmembrane helix</keyword>
<evidence type="ECO:0000313" key="4">
    <source>
        <dbReference type="EMBL" id="QGM44904.1"/>
    </source>
</evidence>
<dbReference type="Proteomes" id="UP000309061">
    <property type="component" value="Chromosome"/>
</dbReference>
<evidence type="ECO:0000259" key="3">
    <source>
        <dbReference type="PROSITE" id="PS50125"/>
    </source>
</evidence>
<keyword evidence="2" id="KW-0472">Membrane</keyword>
<dbReference type="CDD" id="cd07302">
    <property type="entry name" value="CHD"/>
    <property type="match status" value="1"/>
</dbReference>
<dbReference type="SUPFAM" id="SSF55781">
    <property type="entry name" value="GAF domain-like"/>
    <property type="match status" value="1"/>
</dbReference>
<dbReference type="GO" id="GO:0004016">
    <property type="term" value="F:adenylate cyclase activity"/>
    <property type="evidence" value="ECO:0007669"/>
    <property type="project" value="UniProtKB-ARBA"/>
</dbReference>
<gene>
    <name evidence="4" type="ORF">H2LOC_003935</name>
</gene>
<dbReference type="PANTHER" id="PTHR43081:SF1">
    <property type="entry name" value="ADENYLATE CYCLASE, TERMINAL-DIFFERENTIATION SPECIFIC"/>
    <property type="match status" value="1"/>
</dbReference>
<dbReference type="KEGG" id="mhey:H2LOC_003935"/>
<evidence type="ECO:0000313" key="5">
    <source>
        <dbReference type="Proteomes" id="UP000309061"/>
    </source>
</evidence>